<evidence type="ECO:0000259" key="3">
    <source>
        <dbReference type="Pfam" id="PF12955"/>
    </source>
</evidence>
<dbReference type="Pfam" id="PF12955">
    <property type="entry name" value="Vps3844_C"/>
    <property type="match status" value="1"/>
</dbReference>
<dbReference type="GO" id="GO:0005783">
    <property type="term" value="C:endoplasmic reticulum"/>
    <property type="evidence" value="ECO:0007669"/>
    <property type="project" value="TreeGrafter"/>
</dbReference>
<keyword evidence="1" id="KW-0472">Membrane</keyword>
<keyword evidence="1" id="KW-0812">Transmembrane</keyword>
<proteinExistence type="predicted"/>
<reference evidence="5 7" key="1">
    <citation type="submission" date="2020-01" db="EMBL/GenBank/DDBJ databases">
        <authorList>
            <consortium name="DOE Joint Genome Institute"/>
            <person name="Haridas S."/>
            <person name="Albert R."/>
            <person name="Binder M."/>
            <person name="Bloem J."/>
            <person name="Labutti K."/>
            <person name="Salamov A."/>
            <person name="Andreopoulos B."/>
            <person name="Baker S.E."/>
            <person name="Barry K."/>
            <person name="Bills G."/>
            <person name="Bluhm B.H."/>
            <person name="Cannon C."/>
            <person name="Castanera R."/>
            <person name="Culley D.E."/>
            <person name="Daum C."/>
            <person name="Ezra D."/>
            <person name="Gonzalez J.B."/>
            <person name="Henrissat B."/>
            <person name="Kuo A."/>
            <person name="Liang C."/>
            <person name="Lipzen A."/>
            <person name="Lutzoni F."/>
            <person name="Magnuson J."/>
            <person name="Mondo S."/>
            <person name="Nolan M."/>
            <person name="Ohm R."/>
            <person name="Pangilinan J."/>
            <person name="Park H.-J."/>
            <person name="Ramirez L."/>
            <person name="Alfaro M."/>
            <person name="Sun H."/>
            <person name="Tritt A."/>
            <person name="Yoshinaga Y."/>
            <person name="Zwiers L.-H."/>
            <person name="Turgeon B.G."/>
            <person name="Goodwin S.B."/>
            <person name="Spatafora J.W."/>
            <person name="Crous P.W."/>
            <person name="Grigoriev I.V."/>
        </authorList>
    </citation>
    <scope>NUCLEOTIDE SEQUENCE</scope>
    <source>
        <strain evidence="5 7">CBS 781.70</strain>
    </source>
</reference>
<dbReference type="PANTHER" id="PTHR36853">
    <property type="entry name" value="EXPRESSED PROTEIN"/>
    <property type="match status" value="1"/>
</dbReference>
<dbReference type="InterPro" id="IPR024382">
    <property type="entry name" value="Vps3844_C"/>
</dbReference>
<accession>A0A6G1G2Y6</accession>
<evidence type="ECO:0000259" key="4">
    <source>
        <dbReference type="Pfam" id="PF21656"/>
    </source>
</evidence>
<evidence type="ECO:0000256" key="2">
    <source>
        <dbReference type="SAM" id="SignalP"/>
    </source>
</evidence>
<evidence type="ECO:0000313" key="5">
    <source>
        <dbReference type="EMBL" id="KAF1812378.1"/>
    </source>
</evidence>
<dbReference type="InterPro" id="IPR053065">
    <property type="entry name" value="Archenteron_Induction-Rel"/>
</dbReference>
<dbReference type="PANTHER" id="PTHR36853:SF1">
    <property type="entry name" value="DUF3844 DOMAIN-CONTAINING PROTEIN"/>
    <property type="match status" value="1"/>
</dbReference>
<organism evidence="5">
    <name type="scientific">Eremomyces bilateralis CBS 781.70</name>
    <dbReference type="NCBI Taxonomy" id="1392243"/>
    <lineage>
        <taxon>Eukaryota</taxon>
        <taxon>Fungi</taxon>
        <taxon>Dikarya</taxon>
        <taxon>Ascomycota</taxon>
        <taxon>Pezizomycotina</taxon>
        <taxon>Dothideomycetes</taxon>
        <taxon>Dothideomycetes incertae sedis</taxon>
        <taxon>Eremomycetales</taxon>
        <taxon>Eremomycetaceae</taxon>
        <taxon>Eremomyces</taxon>
    </lineage>
</organism>
<dbReference type="EMBL" id="ML975158">
    <property type="protein sequence ID" value="KAF1812378.1"/>
    <property type="molecule type" value="Genomic_DNA"/>
</dbReference>
<dbReference type="OrthoDB" id="5583277at2759"/>
<feature type="chain" id="PRO_5044631792" description="DUF3844 domain-containing protein" evidence="2">
    <location>
        <begin position="20"/>
        <end position="373"/>
    </location>
</feature>
<dbReference type="Proteomes" id="UP000504638">
    <property type="component" value="Unplaced"/>
</dbReference>
<dbReference type="RefSeq" id="XP_033534009.1">
    <property type="nucleotide sequence ID" value="XM_033676415.1"/>
</dbReference>
<feature type="domain" description="Vacuolar sorting protein Vps3844 N-terminal" evidence="4">
    <location>
        <begin position="40"/>
        <end position="138"/>
    </location>
</feature>
<reference evidence="7" key="2">
    <citation type="submission" date="2020-04" db="EMBL/GenBank/DDBJ databases">
        <authorList>
            <consortium name="NCBI Genome Project"/>
        </authorList>
    </citation>
    <scope>NUCLEOTIDE SEQUENCE</scope>
    <source>
        <strain evidence="7">CBS 781.70</strain>
    </source>
</reference>
<dbReference type="Pfam" id="PF21656">
    <property type="entry name" value="DUF6859"/>
    <property type="match status" value="1"/>
</dbReference>
<reference evidence="7" key="3">
    <citation type="submission" date="2025-04" db="UniProtKB">
        <authorList>
            <consortium name="RefSeq"/>
        </authorList>
    </citation>
    <scope>IDENTIFICATION</scope>
    <source>
        <strain evidence="7">CBS 781.70</strain>
    </source>
</reference>
<gene>
    <name evidence="5 7" type="ORF">P152DRAFT_397601</name>
</gene>
<protein>
    <recommendedName>
        <fullName evidence="8">DUF3844 domain-containing protein</fullName>
    </recommendedName>
</protein>
<sequence length="373" mass="40135">MQLFTPLWLGAYLASGVVASSGRVFLWDPDRTPAQDPDLPSVSAETARLILAQRLGLGQFHSIPEDDAQVLDVLNRFGASAPLFQATPVSKQPKALVVIEGLEEPEQLVTDGRYTRFEIGDVPDDARTQQLLKDITTQAAYLGTEHSERHRIGGYAFNGIKHFLEVDEWTLARVTEELDGILGFARDESISITVAALPYSSSTGSRSSYGSYQLPKRDLLNAEAPMSESIPTSRPPIPKAESPAVGPFEAGPSGIIPVCFSSLSACESTTRNCTGHGECLLKFKTQDDEPKSCYACACTKPVVRTNEDGSKKTTYFGGSACQKEDISVAFWLIAGFTIFLIFVVSSGVGLLYSMGSEELPSVIGAGVSGPRAK</sequence>
<name>A0A6G1G2Y6_9PEZI</name>
<evidence type="ECO:0000313" key="6">
    <source>
        <dbReference type="Proteomes" id="UP000504638"/>
    </source>
</evidence>
<dbReference type="GeneID" id="54416985"/>
<feature type="domain" description="Vacuolar sorting protein Vps3844 C-terminal" evidence="3">
    <location>
        <begin position="259"/>
        <end position="365"/>
    </location>
</feature>
<dbReference type="InterPro" id="IPR049205">
    <property type="entry name" value="Vps3844_N"/>
</dbReference>
<dbReference type="AlphaFoldDB" id="A0A6G1G2Y6"/>
<keyword evidence="6" id="KW-1185">Reference proteome</keyword>
<evidence type="ECO:0000313" key="7">
    <source>
        <dbReference type="RefSeq" id="XP_033534009.1"/>
    </source>
</evidence>
<keyword evidence="1" id="KW-1133">Transmembrane helix</keyword>
<feature type="signal peptide" evidence="2">
    <location>
        <begin position="1"/>
        <end position="19"/>
    </location>
</feature>
<evidence type="ECO:0000256" key="1">
    <source>
        <dbReference type="SAM" id="Phobius"/>
    </source>
</evidence>
<feature type="transmembrane region" description="Helical" evidence="1">
    <location>
        <begin position="328"/>
        <end position="352"/>
    </location>
</feature>
<keyword evidence="2" id="KW-0732">Signal</keyword>
<evidence type="ECO:0008006" key="8">
    <source>
        <dbReference type="Google" id="ProtNLM"/>
    </source>
</evidence>